<dbReference type="Proteomes" id="UP001189429">
    <property type="component" value="Unassembled WGS sequence"/>
</dbReference>
<evidence type="ECO:0000256" key="6">
    <source>
        <dbReference type="SAM" id="MobiDB-lite"/>
    </source>
</evidence>
<gene>
    <name evidence="8" type="ORF">PCOR1329_LOCUS45170</name>
</gene>
<reference evidence="8" key="1">
    <citation type="submission" date="2023-10" db="EMBL/GenBank/DDBJ databases">
        <authorList>
            <person name="Chen Y."/>
            <person name="Shah S."/>
            <person name="Dougan E. K."/>
            <person name="Thang M."/>
            <person name="Chan C."/>
        </authorList>
    </citation>
    <scope>NUCLEOTIDE SEQUENCE [LARGE SCALE GENOMIC DNA]</scope>
</reference>
<feature type="region of interest" description="Disordered" evidence="6">
    <location>
        <begin position="1"/>
        <end position="83"/>
    </location>
</feature>
<evidence type="ECO:0000256" key="5">
    <source>
        <dbReference type="ARBA" id="ARBA00023136"/>
    </source>
</evidence>
<keyword evidence="3 7" id="KW-0812">Transmembrane</keyword>
<name>A0ABN9U4P7_9DINO</name>
<accession>A0ABN9U4P7</accession>
<dbReference type="PANTHER" id="PTHR31585">
    <property type="entry name" value="FOLATE-BIOPTERIN TRANSPORTER 1, CHLOROPLASTIC"/>
    <property type="match status" value="1"/>
</dbReference>
<evidence type="ECO:0000313" key="9">
    <source>
        <dbReference type="Proteomes" id="UP001189429"/>
    </source>
</evidence>
<feature type="transmembrane region" description="Helical" evidence="7">
    <location>
        <begin position="434"/>
        <end position="460"/>
    </location>
</feature>
<evidence type="ECO:0000256" key="7">
    <source>
        <dbReference type="SAM" id="Phobius"/>
    </source>
</evidence>
<evidence type="ECO:0000256" key="2">
    <source>
        <dbReference type="ARBA" id="ARBA00022448"/>
    </source>
</evidence>
<comment type="caution">
    <text evidence="8">The sequence shown here is derived from an EMBL/GenBank/DDBJ whole genome shotgun (WGS) entry which is preliminary data.</text>
</comment>
<feature type="compositionally biased region" description="Basic and acidic residues" evidence="6">
    <location>
        <begin position="54"/>
        <end position="83"/>
    </location>
</feature>
<keyword evidence="4 7" id="KW-1133">Transmembrane helix</keyword>
<comment type="subcellular location">
    <subcellularLocation>
        <location evidence="1">Membrane</location>
        <topology evidence="1">Multi-pass membrane protein</topology>
    </subcellularLocation>
</comment>
<sequence>MADGAARGRRALAQEGPRAKQSYFSDSDSSAEGAAVGAAPKEEPVQAASGPGRRSAELEEEERRRQTEGLRRRNAELEEESRRLQARCGELEGRCGDLQGRCSELDQALQRRGQELEARAAELEALREDSAALQAALPPAGGQYLAGPHFSTEFYSTVLGLVSPVMCLLGIAAFSSFVKDRSYQFVYMITSGLAIFLSMLDVVLFSRANLWFGIPDVLFVMGSAASLSVIYQMQSIPGVMLMSRVCPKNMQSTVVALLVSCYSVGMQLAGCIDAQVLDWFNVRSHNQSVATRLQCRRDLHGVQRVFQLSSALSMSRQKALHDMIEGVGGTCEARRWELCKIITFNCLQEDIPMKCPMEVFRFVGLVCSGARSSFGANADGWTTKGCAYLSAAEDTSFSEGLVIHAMGRWLLDGVFKIGLVIYPFVFGFDVDVMLFLLLLLFVVSLIIYVELALFTPGIWLQVHGFQKSPIYKEVAEVLPQGADGVIADEHIVDGAAEFGGFFLTAHEWACGKQQHTNGHQQSIGHQQAFFNRTGAHGASQHNHFLILEGAHLNGEFIIAVAPSGGERAAFLRWRRLAATEGGKIIVFGSHREYLF</sequence>
<feature type="transmembrane region" description="Helical" evidence="7">
    <location>
        <begin position="185"/>
        <end position="204"/>
    </location>
</feature>
<evidence type="ECO:0000313" key="8">
    <source>
        <dbReference type="EMBL" id="CAK0853823.1"/>
    </source>
</evidence>
<proteinExistence type="predicted"/>
<feature type="transmembrane region" description="Helical" evidence="7">
    <location>
        <begin position="409"/>
        <end position="428"/>
    </location>
</feature>
<dbReference type="PANTHER" id="PTHR31585:SF0">
    <property type="entry name" value="FOLATE-BIOPTERIN TRANSPORTER 1, CHLOROPLASTIC"/>
    <property type="match status" value="1"/>
</dbReference>
<evidence type="ECO:0000256" key="3">
    <source>
        <dbReference type="ARBA" id="ARBA00022692"/>
    </source>
</evidence>
<keyword evidence="2" id="KW-0813">Transport</keyword>
<evidence type="ECO:0000256" key="1">
    <source>
        <dbReference type="ARBA" id="ARBA00004141"/>
    </source>
</evidence>
<dbReference type="Pfam" id="PF03092">
    <property type="entry name" value="BT1"/>
    <property type="match status" value="1"/>
</dbReference>
<organism evidence="8 9">
    <name type="scientific">Prorocentrum cordatum</name>
    <dbReference type="NCBI Taxonomy" id="2364126"/>
    <lineage>
        <taxon>Eukaryota</taxon>
        <taxon>Sar</taxon>
        <taxon>Alveolata</taxon>
        <taxon>Dinophyceae</taxon>
        <taxon>Prorocentrales</taxon>
        <taxon>Prorocentraceae</taxon>
        <taxon>Prorocentrum</taxon>
    </lineage>
</organism>
<keyword evidence="5 7" id="KW-0472">Membrane</keyword>
<evidence type="ECO:0000256" key="4">
    <source>
        <dbReference type="ARBA" id="ARBA00022989"/>
    </source>
</evidence>
<keyword evidence="9" id="KW-1185">Reference proteome</keyword>
<dbReference type="InterPro" id="IPR039309">
    <property type="entry name" value="BT1"/>
</dbReference>
<dbReference type="EMBL" id="CAUYUJ010015428">
    <property type="protein sequence ID" value="CAK0853823.1"/>
    <property type="molecule type" value="Genomic_DNA"/>
</dbReference>
<feature type="transmembrane region" description="Helical" evidence="7">
    <location>
        <begin position="154"/>
        <end position="178"/>
    </location>
</feature>
<feature type="transmembrane region" description="Helical" evidence="7">
    <location>
        <begin position="210"/>
        <end position="231"/>
    </location>
</feature>
<protein>
    <submittedName>
        <fullName evidence="8">Uncharacterized protein</fullName>
    </submittedName>
</protein>